<dbReference type="Gene3D" id="3.90.1140.10">
    <property type="entry name" value="Cyclic phosphodiesterase"/>
    <property type="match status" value="1"/>
</dbReference>
<dbReference type="GO" id="GO:0005634">
    <property type="term" value="C:nucleus"/>
    <property type="evidence" value="ECO:0007669"/>
    <property type="project" value="TreeGrafter"/>
</dbReference>
<comment type="caution">
    <text evidence="2">The sequence shown here is derived from an EMBL/GenBank/DDBJ whole genome shotgun (WGS) entry which is preliminary data.</text>
</comment>
<protein>
    <submittedName>
        <fullName evidence="2">Activating signal cointegrator 1 complex subunit 1-like protein</fullName>
    </submittedName>
</protein>
<dbReference type="InterPro" id="IPR009097">
    <property type="entry name" value="Cyclic_Pdiesterase"/>
</dbReference>
<evidence type="ECO:0000313" key="6">
    <source>
        <dbReference type="Proteomes" id="UP000285301"/>
    </source>
</evidence>
<dbReference type="STRING" id="1965070.A0A3S3Q6B4"/>
<dbReference type="PANTHER" id="PTHR13360:SF1">
    <property type="entry name" value="ACTIVATING SIGNAL COINTEGRATOR 1 COMPLEX SUBUNIT 1"/>
    <property type="match status" value="1"/>
</dbReference>
<dbReference type="GO" id="GO:0006355">
    <property type="term" value="P:regulation of DNA-templated transcription"/>
    <property type="evidence" value="ECO:0007669"/>
    <property type="project" value="TreeGrafter"/>
</dbReference>
<dbReference type="AlphaFoldDB" id="A0A3S3Q6B4"/>
<reference evidence="2" key="2">
    <citation type="submission" date="2018-11" db="EMBL/GenBank/DDBJ databases">
        <title>Trombidioid mite genomics.</title>
        <authorList>
            <person name="Dong X."/>
        </authorList>
    </citation>
    <scope>NUCLEOTIDE SEQUENCE</scope>
    <source>
        <strain evidence="2">UoL-WK</strain>
    </source>
</reference>
<reference evidence="2 6" key="1">
    <citation type="journal article" date="2018" name="Gigascience">
        <title>Genomes of trombidid mites reveal novel predicted allergens and laterally-transferred genes associated with secondary metabolism.</title>
        <authorList>
            <person name="Dong X."/>
            <person name="Chaisiri K."/>
            <person name="Xia D."/>
            <person name="Armstrong S.D."/>
            <person name="Fang Y."/>
            <person name="Donnelly M.J."/>
            <person name="Kadowaki T."/>
            <person name="McGarry J.W."/>
            <person name="Darby A.C."/>
            <person name="Makepeace B.L."/>
        </authorList>
    </citation>
    <scope>NUCLEOTIDE SEQUENCE [LARGE SCALE GENOMIC DNA]</scope>
    <source>
        <strain evidence="2">UoL-WK</strain>
    </source>
</reference>
<dbReference type="PANTHER" id="PTHR13360">
    <property type="entry name" value="ACTIVATING SIGNAL COINTEGRATOR 1 COMPLEX SUBUNIT 1"/>
    <property type="match status" value="1"/>
</dbReference>
<organism evidence="2 6">
    <name type="scientific">Dinothrombium tinctorium</name>
    <dbReference type="NCBI Taxonomy" id="1965070"/>
    <lineage>
        <taxon>Eukaryota</taxon>
        <taxon>Metazoa</taxon>
        <taxon>Ecdysozoa</taxon>
        <taxon>Arthropoda</taxon>
        <taxon>Chelicerata</taxon>
        <taxon>Arachnida</taxon>
        <taxon>Acari</taxon>
        <taxon>Acariformes</taxon>
        <taxon>Trombidiformes</taxon>
        <taxon>Prostigmata</taxon>
        <taxon>Anystina</taxon>
        <taxon>Parasitengona</taxon>
        <taxon>Trombidioidea</taxon>
        <taxon>Trombidiidae</taxon>
        <taxon>Dinothrombium</taxon>
    </lineage>
</organism>
<dbReference type="GO" id="GO:0006307">
    <property type="term" value="P:DNA alkylation repair"/>
    <property type="evidence" value="ECO:0007669"/>
    <property type="project" value="InterPro"/>
</dbReference>
<feature type="domain" description="A-kinase anchor protein 7-like phosphoesterase" evidence="1">
    <location>
        <begin position="65"/>
        <end position="294"/>
    </location>
</feature>
<dbReference type="PIRSF" id="PIRSF027019">
    <property type="entry name" value="Euk_LigT"/>
    <property type="match status" value="1"/>
</dbReference>
<evidence type="ECO:0000259" key="1">
    <source>
        <dbReference type="Pfam" id="PF10469"/>
    </source>
</evidence>
<dbReference type="EMBL" id="NCKU01005737">
    <property type="protein sequence ID" value="RWS04213.1"/>
    <property type="molecule type" value="Genomic_DNA"/>
</dbReference>
<evidence type="ECO:0000313" key="4">
    <source>
        <dbReference type="EMBL" id="RWS08753.1"/>
    </source>
</evidence>
<dbReference type="EMBL" id="NCKU01002803">
    <property type="protein sequence ID" value="RWS08753.1"/>
    <property type="molecule type" value="Genomic_DNA"/>
</dbReference>
<evidence type="ECO:0000313" key="3">
    <source>
        <dbReference type="EMBL" id="RWS04231.1"/>
    </source>
</evidence>
<accession>A0A3S3Q6B4</accession>
<evidence type="ECO:0000313" key="2">
    <source>
        <dbReference type="EMBL" id="RWS04213.1"/>
    </source>
</evidence>
<proteinExistence type="predicted"/>
<dbReference type="Pfam" id="PF10469">
    <property type="entry name" value="AKAP7_NLS"/>
    <property type="match status" value="1"/>
</dbReference>
<keyword evidence="6" id="KW-1185">Reference proteome</keyword>
<evidence type="ECO:0000313" key="5">
    <source>
        <dbReference type="EMBL" id="RWS08762.1"/>
    </source>
</evidence>
<name>A0A3S3Q6B4_9ACAR</name>
<dbReference type="EMBL" id="NCKU01005718">
    <property type="protein sequence ID" value="RWS04231.1"/>
    <property type="molecule type" value="Genomic_DNA"/>
</dbReference>
<dbReference type="InterPro" id="IPR019510">
    <property type="entry name" value="AKAP7-like_phosphoesterase"/>
</dbReference>
<dbReference type="SUPFAM" id="SSF55144">
    <property type="entry name" value="LigT-like"/>
    <property type="match status" value="1"/>
</dbReference>
<dbReference type="OrthoDB" id="277832at2759"/>
<sequence length="294" mass="34000">MRSHLTSKKIRSKIKSIAKESKSLIEVILPKKRFVRIIALKEEQISVSEMRLSSLLLQIKHKLPFTHFISIPFNHEVMQNNFNTFRENICKHPSVEQWNINSLLFQNPNKIHLTFGILVLMTDEERTRATRTLQLCQEEVVKPILGDKPLVVDVKGVDVMNRDPNKAHVLYAKIQNTNLLQSIADQVVDRFVKQGLMAKQKDPVKLHVTLMNSLFRLRKGKRRKSLMSECSDGSSEISMKNKKKGRQYFDASEIVQNFSDFTFAENLTLNEIHLSKVSYVDKDGYYAAMEKINL</sequence>
<dbReference type="InterPro" id="IPR009210">
    <property type="entry name" value="ASCC1"/>
</dbReference>
<dbReference type="EMBL" id="NCKU01002799">
    <property type="protein sequence ID" value="RWS08762.1"/>
    <property type="molecule type" value="Genomic_DNA"/>
</dbReference>
<gene>
    <name evidence="5" type="ORF">B4U79_01079</name>
    <name evidence="3" type="ORF">B4U79_03217</name>
    <name evidence="2" type="ORF">B4U79_03784</name>
    <name evidence="4" type="ORF">B4U79_06925</name>
</gene>
<dbReference type="Proteomes" id="UP000285301">
    <property type="component" value="Unassembled WGS sequence"/>
</dbReference>